<dbReference type="PRINTS" id="PR00162">
    <property type="entry name" value="RIESKE"/>
</dbReference>
<keyword evidence="5" id="KW-0408">Iron</keyword>
<name>A0AAU1UEF1_9ACTN</name>
<dbReference type="GO" id="GO:0046872">
    <property type="term" value="F:metal ion binding"/>
    <property type="evidence" value="ECO:0007669"/>
    <property type="project" value="UniProtKB-KW"/>
</dbReference>
<dbReference type="PANTHER" id="PTHR10134">
    <property type="entry name" value="CYTOCHROME B-C1 COMPLEX SUBUNIT RIESKE, MITOCHONDRIAL"/>
    <property type="match status" value="1"/>
</dbReference>
<evidence type="ECO:0000256" key="5">
    <source>
        <dbReference type="ARBA" id="ARBA00023004"/>
    </source>
</evidence>
<feature type="domain" description="Rieske" evidence="10">
    <location>
        <begin position="44"/>
        <end position="137"/>
    </location>
</feature>
<evidence type="ECO:0000256" key="2">
    <source>
        <dbReference type="ARBA" id="ARBA00015816"/>
    </source>
</evidence>
<dbReference type="GO" id="GO:0016705">
    <property type="term" value="F:oxidoreductase activity, acting on paired donors, with incorporation or reduction of molecular oxygen"/>
    <property type="evidence" value="ECO:0007669"/>
    <property type="project" value="UniProtKB-ARBA"/>
</dbReference>
<comment type="cofactor">
    <cofactor evidence="9">
        <name>[2Fe-2S] cluster</name>
        <dbReference type="ChEBI" id="CHEBI:190135"/>
    </cofactor>
</comment>
<dbReference type="FunFam" id="2.102.10.10:FF:000016">
    <property type="entry name" value="Nitrite reductase/ring-hydroxylating ferredoxin subunit"/>
    <property type="match status" value="1"/>
</dbReference>
<dbReference type="PROSITE" id="PS51318">
    <property type="entry name" value="TAT"/>
    <property type="match status" value="1"/>
</dbReference>
<dbReference type="InterPro" id="IPR014349">
    <property type="entry name" value="Rieske_Fe-S_prot"/>
</dbReference>
<evidence type="ECO:0000256" key="8">
    <source>
        <dbReference type="ARBA" id="ARBA00029586"/>
    </source>
</evidence>
<evidence type="ECO:0000256" key="7">
    <source>
        <dbReference type="ARBA" id="ARBA00023157"/>
    </source>
</evidence>
<evidence type="ECO:0000259" key="10">
    <source>
        <dbReference type="PROSITE" id="PS51296"/>
    </source>
</evidence>
<evidence type="ECO:0000256" key="3">
    <source>
        <dbReference type="ARBA" id="ARBA00022714"/>
    </source>
</evidence>
<evidence type="ECO:0000256" key="1">
    <source>
        <dbReference type="ARBA" id="ARBA00002494"/>
    </source>
</evidence>
<dbReference type="SUPFAM" id="SSF50022">
    <property type="entry name" value="ISP domain"/>
    <property type="match status" value="1"/>
</dbReference>
<dbReference type="InterPro" id="IPR005805">
    <property type="entry name" value="Rieske_Fe-S_prot_C"/>
</dbReference>
<dbReference type="AlphaFoldDB" id="A0AAU1UEF1"/>
<keyword evidence="7" id="KW-1015">Disulfide bond</keyword>
<keyword evidence="4" id="KW-0479">Metal-binding</keyword>
<dbReference type="GO" id="GO:0004497">
    <property type="term" value="F:monooxygenase activity"/>
    <property type="evidence" value="ECO:0007669"/>
    <property type="project" value="UniProtKB-ARBA"/>
</dbReference>
<dbReference type="Gene3D" id="2.102.10.10">
    <property type="entry name" value="Rieske [2Fe-2S] iron-sulphur domain"/>
    <property type="match status" value="1"/>
</dbReference>
<proteinExistence type="predicted"/>
<dbReference type="GO" id="GO:0016020">
    <property type="term" value="C:membrane"/>
    <property type="evidence" value="ECO:0007669"/>
    <property type="project" value="InterPro"/>
</dbReference>
<organism evidence="11">
    <name type="scientific">Streptomyces sp. NBC_00119</name>
    <dbReference type="NCBI Taxonomy" id="2975659"/>
    <lineage>
        <taxon>Bacteria</taxon>
        <taxon>Bacillati</taxon>
        <taxon>Actinomycetota</taxon>
        <taxon>Actinomycetes</taxon>
        <taxon>Kitasatosporales</taxon>
        <taxon>Streptomycetaceae</taxon>
        <taxon>Streptomyces</taxon>
    </lineage>
</organism>
<sequence length="141" mass="14071">MPGTSPARRTVLRGAALAGTAGLGIAACSPGGSGSRAESAATAPVDLGKADEVPVGGVKLYRDENVVVSRLSADKYAAFSTICTHAGCPIGMLEGTELTCSCHGSKFDATNGKVLHDPATRPLAKVPVEVKNGKIVAGPAA</sequence>
<dbReference type="InterPro" id="IPR006311">
    <property type="entry name" value="TAT_signal"/>
</dbReference>
<evidence type="ECO:0000313" key="11">
    <source>
        <dbReference type="EMBL" id="WTS15841.1"/>
    </source>
</evidence>
<dbReference type="EMBL" id="CP108195">
    <property type="protein sequence ID" value="WTS15841.1"/>
    <property type="molecule type" value="Genomic_DNA"/>
</dbReference>
<comment type="function">
    <text evidence="1">Iron-sulfur subunit of the cytochrome bc1 complex, an essential component of the respiratory electron transport chain required for ATP synthesis. The bc1 complex catalyzes the oxidation of menaquinol and the reduction of cytochrome c in the respiratory chain. The bc1 complex operates through a Q-cycle mechanism that couples electron transfer to generation of the proton gradient that drives ATP synthesis.</text>
</comment>
<reference evidence="11" key="1">
    <citation type="submission" date="2022-10" db="EMBL/GenBank/DDBJ databases">
        <title>The complete genomes of actinobacterial strains from the NBC collection.</title>
        <authorList>
            <person name="Joergensen T.S."/>
            <person name="Alvarez Arevalo M."/>
            <person name="Sterndorff E.B."/>
            <person name="Faurdal D."/>
            <person name="Vuksanovic O."/>
            <person name="Mourched A.-S."/>
            <person name="Charusanti P."/>
            <person name="Shaw S."/>
            <person name="Blin K."/>
            <person name="Weber T."/>
        </authorList>
    </citation>
    <scope>NUCLEOTIDE SEQUENCE</scope>
    <source>
        <strain evidence="11">NBC_00119</strain>
    </source>
</reference>
<dbReference type="InterPro" id="IPR017941">
    <property type="entry name" value="Rieske_2Fe-2S"/>
</dbReference>
<keyword evidence="3" id="KW-0001">2Fe-2S</keyword>
<dbReference type="Pfam" id="PF00355">
    <property type="entry name" value="Rieske"/>
    <property type="match status" value="1"/>
</dbReference>
<keyword evidence="6" id="KW-0411">Iron-sulfur</keyword>
<accession>A0AAU1UEF1</accession>
<dbReference type="CDD" id="cd03467">
    <property type="entry name" value="Rieske"/>
    <property type="match status" value="1"/>
</dbReference>
<evidence type="ECO:0000256" key="9">
    <source>
        <dbReference type="ARBA" id="ARBA00034078"/>
    </source>
</evidence>
<evidence type="ECO:0000256" key="4">
    <source>
        <dbReference type="ARBA" id="ARBA00022723"/>
    </source>
</evidence>
<dbReference type="GO" id="GO:0051537">
    <property type="term" value="F:2 iron, 2 sulfur cluster binding"/>
    <property type="evidence" value="ECO:0007669"/>
    <property type="project" value="UniProtKB-KW"/>
</dbReference>
<dbReference type="PROSITE" id="PS51296">
    <property type="entry name" value="RIESKE"/>
    <property type="match status" value="1"/>
</dbReference>
<protein>
    <recommendedName>
        <fullName evidence="2">Cytochrome bc1 complex Rieske iron-sulfur subunit</fullName>
    </recommendedName>
    <alternativeName>
        <fullName evidence="8">Cytochrome bc1 reductase complex subunit QcrA</fullName>
    </alternativeName>
</protein>
<gene>
    <name evidence="11" type="ORF">OHU69_35230</name>
</gene>
<dbReference type="InterPro" id="IPR036922">
    <property type="entry name" value="Rieske_2Fe-2S_sf"/>
</dbReference>
<evidence type="ECO:0000256" key="6">
    <source>
        <dbReference type="ARBA" id="ARBA00023014"/>
    </source>
</evidence>